<dbReference type="SUPFAM" id="SSF51726">
    <property type="entry name" value="UROD/MetE-like"/>
    <property type="match status" value="1"/>
</dbReference>
<dbReference type="Proteomes" id="UP000254889">
    <property type="component" value="Chromosome"/>
</dbReference>
<feature type="domain" description="Cobalamin-independent methionine synthase MetE C-terminal/archaeal" evidence="1">
    <location>
        <begin position="170"/>
        <end position="359"/>
    </location>
</feature>
<dbReference type="GO" id="GO:0009086">
    <property type="term" value="P:methionine biosynthetic process"/>
    <property type="evidence" value="ECO:0007669"/>
    <property type="project" value="InterPro"/>
</dbReference>
<dbReference type="GO" id="GO:0008270">
    <property type="term" value="F:zinc ion binding"/>
    <property type="evidence" value="ECO:0007669"/>
    <property type="project" value="InterPro"/>
</dbReference>
<dbReference type="InterPro" id="IPR002629">
    <property type="entry name" value="Met_Synth_C/arc"/>
</dbReference>
<dbReference type="RefSeq" id="WP_115694435.1">
    <property type="nucleotide sequence ID" value="NZ_CP031417.1"/>
</dbReference>
<proteinExistence type="predicted"/>
<keyword evidence="3" id="KW-1185">Reference proteome</keyword>
<dbReference type="OrthoDB" id="244285at2"/>
<evidence type="ECO:0000313" key="2">
    <source>
        <dbReference type="EMBL" id="AXK84056.1"/>
    </source>
</evidence>
<dbReference type="CDD" id="cd03311">
    <property type="entry name" value="CIMS_C_terminal_like"/>
    <property type="match status" value="1"/>
</dbReference>
<organism evidence="2 3">
    <name type="scientific">Pseudolabrys taiwanensis</name>
    <dbReference type="NCBI Taxonomy" id="331696"/>
    <lineage>
        <taxon>Bacteria</taxon>
        <taxon>Pseudomonadati</taxon>
        <taxon>Pseudomonadota</taxon>
        <taxon>Alphaproteobacteria</taxon>
        <taxon>Hyphomicrobiales</taxon>
        <taxon>Xanthobacteraceae</taxon>
        <taxon>Pseudolabrys</taxon>
    </lineage>
</organism>
<dbReference type="GO" id="GO:0003871">
    <property type="term" value="F:5-methyltetrahydropteroyltriglutamate-homocysteine S-methyltransferase activity"/>
    <property type="evidence" value="ECO:0007669"/>
    <property type="project" value="InterPro"/>
</dbReference>
<gene>
    <name evidence="2" type="ORF">DW352_15645</name>
</gene>
<accession>A0A346A4F9</accession>
<reference evidence="2 3" key="1">
    <citation type="submission" date="2018-07" db="EMBL/GenBank/DDBJ databases">
        <authorList>
            <person name="Quirk P.G."/>
            <person name="Krulwich T.A."/>
        </authorList>
    </citation>
    <scope>NUCLEOTIDE SEQUENCE [LARGE SCALE GENOMIC DNA]</scope>
    <source>
        <strain evidence="2 3">CC-BB4</strain>
    </source>
</reference>
<evidence type="ECO:0000313" key="3">
    <source>
        <dbReference type="Proteomes" id="UP000254889"/>
    </source>
</evidence>
<sequence>MKISQDRILTTHVGSLPRPGDLVELLKHKQNGDKLDEAAFETRVKQAVKDSVREQADAGIDVISDGEMGKVGFIPYVNERLEGFEWRGYGANQSYWGQSREAKAFPDYYEWAAKQSGTAGGTGTMRWSCIGPVKYRGHAALKKDVDNLKAAMQGAKVEEAFIPSISVGNIVDWNKNEYYKTTEEYLEAVANAMREEYKAIVDAGFIVQVDDPNLATYYVLHPEMDIQEVRRWANVCVEALNHALRDIPRDRVRYHTCYSINMGPRLHDMEGKDILDIVLKVKAGAYSFEAANPRHEHEWKLWGDKLKLPEGAVIIPGVISHSTNLIEHEELVAERLVRFAKVVGRENVMAGADCGFASFATSLEVHNSIVWAKFKNLVEGARIASRELWR</sequence>
<dbReference type="Pfam" id="PF01717">
    <property type="entry name" value="Meth_synt_2"/>
    <property type="match status" value="2"/>
</dbReference>
<evidence type="ECO:0000259" key="1">
    <source>
        <dbReference type="Pfam" id="PF01717"/>
    </source>
</evidence>
<feature type="domain" description="Cobalamin-independent methionine synthase MetE C-terminal/archaeal" evidence="1">
    <location>
        <begin position="9"/>
        <end position="98"/>
    </location>
</feature>
<dbReference type="AlphaFoldDB" id="A0A346A4F9"/>
<name>A0A346A4F9_9HYPH</name>
<protein>
    <submittedName>
        <fullName evidence="2">Methionine synthase</fullName>
    </submittedName>
</protein>
<dbReference type="KEGG" id="ptaw:DW352_15645"/>
<dbReference type="PANTHER" id="PTHR43844:SF2">
    <property type="entry name" value="SYNTHASE, VITAMIN-B12 INDEPENDENT, PUTATIVE (AFU_ORTHOLOGUE AFUA_3G12060)-RELATED"/>
    <property type="match status" value="1"/>
</dbReference>
<dbReference type="Gene3D" id="3.20.20.210">
    <property type="match status" value="1"/>
</dbReference>
<dbReference type="PANTHER" id="PTHR43844">
    <property type="entry name" value="METHIONINE SYNTHASE"/>
    <property type="match status" value="1"/>
</dbReference>
<dbReference type="InterPro" id="IPR038071">
    <property type="entry name" value="UROD/MetE-like_sf"/>
</dbReference>
<dbReference type="EMBL" id="CP031417">
    <property type="protein sequence ID" value="AXK84056.1"/>
    <property type="molecule type" value="Genomic_DNA"/>
</dbReference>